<evidence type="ECO:0000256" key="11">
    <source>
        <dbReference type="ARBA" id="ARBA00023136"/>
    </source>
</evidence>
<evidence type="ECO:0000256" key="7">
    <source>
        <dbReference type="ARBA" id="ARBA00022968"/>
    </source>
</evidence>
<feature type="region of interest" description="Disordered" evidence="15">
    <location>
        <begin position="1"/>
        <end position="29"/>
    </location>
</feature>
<evidence type="ECO:0000256" key="4">
    <source>
        <dbReference type="ARBA" id="ARBA00022676"/>
    </source>
</evidence>
<evidence type="ECO:0000256" key="3">
    <source>
        <dbReference type="ARBA" id="ARBA00008661"/>
    </source>
</evidence>
<comment type="subcellular location">
    <subcellularLocation>
        <location evidence="1 14">Golgi apparatus membrane</location>
        <topology evidence="1 14">Single-pass type II membrane protein</topology>
    </subcellularLocation>
</comment>
<keyword evidence="7" id="KW-0735">Signal-anchor</keyword>
<reference evidence="16" key="1">
    <citation type="submission" date="2023-05" db="EMBL/GenBank/DDBJ databases">
        <authorList>
            <person name="Stuckert A."/>
        </authorList>
    </citation>
    <scope>NUCLEOTIDE SEQUENCE</scope>
</reference>
<sequence>KLQTKPSVFGAPGDYSTQPDSGTYGHPQKTWGKEQLIQGKRVVTFFLLGMNYGKPDSLAEEFNTYKDIIQKDFIDTYYNLTIKTLLGLDWIVNHCPQTQYIMKTDTDMFVNTNYLVELLLRKNQTSNLFTGILKPDDSPIRSIFSKWYISRREYGGDKYPPFCSGTGYVLSVDVAQKIFNISSSVPFFKLEDVYIGMCLEKLKISLQELHTQPTFFASKPSFSVCTYRNLVTSHEVQPQEIVLYWELLHKAQEEQC</sequence>
<evidence type="ECO:0000256" key="15">
    <source>
        <dbReference type="SAM" id="MobiDB-lite"/>
    </source>
</evidence>
<comment type="caution">
    <text evidence="16">The sequence shown here is derived from an EMBL/GenBank/DDBJ whole genome shotgun (WGS) entry which is preliminary data.</text>
</comment>
<keyword evidence="4 14" id="KW-0328">Glycosyltransferase</keyword>
<protein>
    <recommendedName>
        <fullName evidence="14">Hexosyltransferase</fullName>
        <ecNumber evidence="14">2.4.1.-</ecNumber>
    </recommendedName>
</protein>
<keyword evidence="10" id="KW-0443">Lipid metabolism</keyword>
<gene>
    <name evidence="16" type="ORF">SPARVUS_LOCUS16629897</name>
</gene>
<comment type="pathway">
    <text evidence="2">Protein modification; protein glycosylation.</text>
</comment>
<keyword evidence="5" id="KW-0808">Transferase</keyword>
<dbReference type="InterPro" id="IPR002659">
    <property type="entry name" value="Glyco_trans_31"/>
</dbReference>
<keyword evidence="11" id="KW-0472">Membrane</keyword>
<keyword evidence="6" id="KW-0812">Transmembrane</keyword>
<proteinExistence type="inferred from homology"/>
<dbReference type="Pfam" id="PF01762">
    <property type="entry name" value="Galactosyl_T"/>
    <property type="match status" value="1"/>
</dbReference>
<keyword evidence="17" id="KW-1185">Reference proteome</keyword>
<evidence type="ECO:0000256" key="2">
    <source>
        <dbReference type="ARBA" id="ARBA00004922"/>
    </source>
</evidence>
<evidence type="ECO:0000256" key="13">
    <source>
        <dbReference type="ARBA" id="ARBA00048834"/>
    </source>
</evidence>
<dbReference type="PANTHER" id="PTHR11214">
    <property type="entry name" value="BETA-1,3-N-ACETYLGLUCOSAMINYLTRANSFERASE"/>
    <property type="match status" value="1"/>
</dbReference>
<evidence type="ECO:0000256" key="6">
    <source>
        <dbReference type="ARBA" id="ARBA00022692"/>
    </source>
</evidence>
<dbReference type="Gene3D" id="3.90.550.50">
    <property type="match status" value="1"/>
</dbReference>
<evidence type="ECO:0000313" key="16">
    <source>
        <dbReference type="EMBL" id="CAI9624334.1"/>
    </source>
</evidence>
<dbReference type="EMBL" id="CATNWA010021888">
    <property type="protein sequence ID" value="CAI9624334.1"/>
    <property type="molecule type" value="Genomic_DNA"/>
</dbReference>
<comment type="similarity">
    <text evidence="3 14">Belongs to the glycosyltransferase 31 family.</text>
</comment>
<organism evidence="16 17">
    <name type="scientific">Staurois parvus</name>
    <dbReference type="NCBI Taxonomy" id="386267"/>
    <lineage>
        <taxon>Eukaryota</taxon>
        <taxon>Metazoa</taxon>
        <taxon>Chordata</taxon>
        <taxon>Craniata</taxon>
        <taxon>Vertebrata</taxon>
        <taxon>Euteleostomi</taxon>
        <taxon>Amphibia</taxon>
        <taxon>Batrachia</taxon>
        <taxon>Anura</taxon>
        <taxon>Neobatrachia</taxon>
        <taxon>Ranoidea</taxon>
        <taxon>Ranidae</taxon>
        <taxon>Staurois</taxon>
    </lineage>
</organism>
<feature type="non-terminal residue" evidence="16">
    <location>
        <position position="1"/>
    </location>
</feature>
<evidence type="ECO:0000256" key="1">
    <source>
        <dbReference type="ARBA" id="ARBA00004323"/>
    </source>
</evidence>
<dbReference type="PANTHER" id="PTHR11214:SF265">
    <property type="entry name" value="BETA-1,3-GALACTOSYLTRANSFERASE 5"/>
    <property type="match status" value="1"/>
</dbReference>
<evidence type="ECO:0000256" key="14">
    <source>
        <dbReference type="RuleBase" id="RU363063"/>
    </source>
</evidence>
<evidence type="ECO:0000256" key="5">
    <source>
        <dbReference type="ARBA" id="ARBA00022679"/>
    </source>
</evidence>
<evidence type="ECO:0000256" key="12">
    <source>
        <dbReference type="ARBA" id="ARBA00023180"/>
    </source>
</evidence>
<keyword evidence="12" id="KW-0325">Glycoprotein</keyword>
<evidence type="ECO:0000256" key="10">
    <source>
        <dbReference type="ARBA" id="ARBA00023098"/>
    </source>
</evidence>
<dbReference type="EC" id="2.4.1.-" evidence="14"/>
<keyword evidence="9 14" id="KW-0333">Golgi apparatus</keyword>
<dbReference type="Proteomes" id="UP001162483">
    <property type="component" value="Unassembled WGS sequence"/>
</dbReference>
<name>A0ABN9HTB0_9NEOB</name>
<keyword evidence="8" id="KW-1133">Transmembrane helix</keyword>
<evidence type="ECO:0000256" key="9">
    <source>
        <dbReference type="ARBA" id="ARBA00023034"/>
    </source>
</evidence>
<evidence type="ECO:0000313" key="17">
    <source>
        <dbReference type="Proteomes" id="UP001162483"/>
    </source>
</evidence>
<evidence type="ECO:0000256" key="8">
    <source>
        <dbReference type="ARBA" id="ARBA00022989"/>
    </source>
</evidence>
<comment type="catalytic activity">
    <reaction evidence="13">
        <text>a globoside Gb4Cer (d18:1(4E)) + UDP-alpha-D-galactose = a globoside GalGb4Cer (d18:1(4E)) + UDP + H(+)</text>
        <dbReference type="Rhea" id="RHEA:41996"/>
        <dbReference type="ChEBI" id="CHEBI:15378"/>
        <dbReference type="ChEBI" id="CHEBI:18259"/>
        <dbReference type="ChEBI" id="CHEBI:58223"/>
        <dbReference type="ChEBI" id="CHEBI:62571"/>
        <dbReference type="ChEBI" id="CHEBI:66914"/>
    </reaction>
    <physiologicalReaction direction="left-to-right" evidence="13">
        <dbReference type="Rhea" id="RHEA:41997"/>
    </physiologicalReaction>
</comment>
<accession>A0ABN9HTB0</accession>